<dbReference type="EMBL" id="CP051682">
    <property type="protein sequence ID" value="QJD95117.1"/>
    <property type="molecule type" value="Genomic_DNA"/>
</dbReference>
<dbReference type="AlphaFoldDB" id="A0A7L5DYD2"/>
<dbReference type="SMART" id="SM01321">
    <property type="entry name" value="Y1_Tnp"/>
    <property type="match status" value="1"/>
</dbReference>
<dbReference type="PANTHER" id="PTHR36966:SF1">
    <property type="entry name" value="REP-ASSOCIATED TYROSINE TRANSPOSASE"/>
    <property type="match status" value="1"/>
</dbReference>
<dbReference type="GO" id="GO:0004803">
    <property type="term" value="F:transposase activity"/>
    <property type="evidence" value="ECO:0007669"/>
    <property type="project" value="InterPro"/>
</dbReference>
<dbReference type="InterPro" id="IPR036515">
    <property type="entry name" value="Transposase_17_sf"/>
</dbReference>
<dbReference type="InterPro" id="IPR052715">
    <property type="entry name" value="RAYT_transposase"/>
</dbReference>
<gene>
    <name evidence="2" type="ORF">HH214_04100</name>
</gene>
<protein>
    <submittedName>
        <fullName evidence="2">Transposase</fullName>
    </submittedName>
</protein>
<dbReference type="GO" id="GO:0006313">
    <property type="term" value="P:DNA transposition"/>
    <property type="evidence" value="ECO:0007669"/>
    <property type="project" value="InterPro"/>
</dbReference>
<proteinExistence type="predicted"/>
<sequence>MQLNTIYFYTASILNWIPLLQADKFKHIILSSLIHLVEQKKMKVYGFVIMPNHIHLIWSNLAVNGKEMPHASFMKFTGHAFQKELRLTNSFLLEQFKVERNSRTYQFWQRNALPIELYTRQVLEQKLDYIHTNPLQQHWNLATDPNDYVYSSCSFYEKEDQRYSWLTHYRDDL</sequence>
<dbReference type="GO" id="GO:0043565">
    <property type="term" value="F:sequence-specific DNA binding"/>
    <property type="evidence" value="ECO:0007669"/>
    <property type="project" value="TreeGrafter"/>
</dbReference>
<organism evidence="2 3">
    <name type="scientific">Mucilaginibacter robiniae</name>
    <dbReference type="NCBI Taxonomy" id="2728022"/>
    <lineage>
        <taxon>Bacteria</taxon>
        <taxon>Pseudomonadati</taxon>
        <taxon>Bacteroidota</taxon>
        <taxon>Sphingobacteriia</taxon>
        <taxon>Sphingobacteriales</taxon>
        <taxon>Sphingobacteriaceae</taxon>
        <taxon>Mucilaginibacter</taxon>
    </lineage>
</organism>
<feature type="domain" description="Transposase IS200-like" evidence="1">
    <location>
        <begin position="2"/>
        <end position="133"/>
    </location>
</feature>
<dbReference type="Proteomes" id="UP000503278">
    <property type="component" value="Chromosome"/>
</dbReference>
<dbReference type="RefSeq" id="WP_169606134.1">
    <property type="nucleotide sequence ID" value="NZ_CP051682.1"/>
</dbReference>
<accession>A0A7L5DYD2</accession>
<name>A0A7L5DYD2_9SPHI</name>
<evidence type="ECO:0000259" key="1">
    <source>
        <dbReference type="SMART" id="SM01321"/>
    </source>
</evidence>
<dbReference type="PANTHER" id="PTHR36966">
    <property type="entry name" value="REP-ASSOCIATED TYROSINE TRANSPOSASE"/>
    <property type="match status" value="1"/>
</dbReference>
<keyword evidence="3" id="KW-1185">Reference proteome</keyword>
<reference evidence="2 3" key="1">
    <citation type="submission" date="2020-04" db="EMBL/GenBank/DDBJ databases">
        <title>Genome sequencing of novel species.</title>
        <authorList>
            <person name="Heo J."/>
            <person name="Kim S.-J."/>
            <person name="Kim J.-S."/>
            <person name="Hong S.-B."/>
            <person name="Kwon S.-W."/>
        </authorList>
    </citation>
    <scope>NUCLEOTIDE SEQUENCE [LARGE SCALE GENOMIC DNA]</scope>
    <source>
        <strain evidence="2 3">F39-2</strain>
    </source>
</reference>
<dbReference type="SUPFAM" id="SSF143422">
    <property type="entry name" value="Transposase IS200-like"/>
    <property type="match status" value="1"/>
</dbReference>
<evidence type="ECO:0000313" key="2">
    <source>
        <dbReference type="EMBL" id="QJD95117.1"/>
    </source>
</evidence>
<evidence type="ECO:0000313" key="3">
    <source>
        <dbReference type="Proteomes" id="UP000503278"/>
    </source>
</evidence>
<dbReference type="InterPro" id="IPR002686">
    <property type="entry name" value="Transposase_17"/>
</dbReference>
<dbReference type="KEGG" id="mrob:HH214_04100"/>
<dbReference type="Gene3D" id="3.30.70.1290">
    <property type="entry name" value="Transposase IS200-like"/>
    <property type="match status" value="1"/>
</dbReference>